<dbReference type="Gene3D" id="3.10.350.10">
    <property type="entry name" value="LysM domain"/>
    <property type="match status" value="1"/>
</dbReference>
<evidence type="ECO:0000313" key="6">
    <source>
        <dbReference type="Proteomes" id="UP000003374"/>
    </source>
</evidence>
<dbReference type="eggNOG" id="COG0860">
    <property type="taxonomic scope" value="Bacteria"/>
</dbReference>
<keyword evidence="6" id="KW-1185">Reference proteome</keyword>
<dbReference type="Gene3D" id="3.40.630.40">
    <property type="entry name" value="Zn-dependent exopeptidases"/>
    <property type="match status" value="1"/>
</dbReference>
<organism evidence="5 6">
    <name type="scientific">Nitrococcus mobilis Nb-231</name>
    <dbReference type="NCBI Taxonomy" id="314278"/>
    <lineage>
        <taxon>Bacteria</taxon>
        <taxon>Pseudomonadati</taxon>
        <taxon>Pseudomonadota</taxon>
        <taxon>Gammaproteobacteria</taxon>
        <taxon>Chromatiales</taxon>
        <taxon>Ectothiorhodospiraceae</taxon>
        <taxon>Nitrococcus</taxon>
    </lineage>
</organism>
<dbReference type="PANTHER" id="PTHR30404">
    <property type="entry name" value="N-ACETYLMURAMOYL-L-ALANINE AMIDASE"/>
    <property type="match status" value="1"/>
</dbReference>
<dbReference type="CDD" id="cd00118">
    <property type="entry name" value="LysM"/>
    <property type="match status" value="1"/>
</dbReference>
<dbReference type="InterPro" id="IPR036779">
    <property type="entry name" value="LysM_dom_sf"/>
</dbReference>
<dbReference type="EMBL" id="AAOF01000001">
    <property type="protein sequence ID" value="EAR23229.1"/>
    <property type="molecule type" value="Genomic_DNA"/>
</dbReference>
<sequence>MKRWLIFALLYCVCTGALGRQASVERIRTWADSDHTRVVFDLSQPVEYRLFTLSNPSRAVLDIQSAAFAEDLLEATEPVGVLGGIRSAIRNGSDLRVVFDLMQAARLKSFLVKPNKTYGNRLVVDFEKPQGLREPVKTLVQQRRELVVAIDAGHGGVDPGAIGQRGTFEKTITLAIAQKLAELISARSGMRAVLTRESDDYVGLRERTRLARQAHADLFISIHADSIGDSRARGASVYVLSPHGASTEAARLLAQRENSVDRIGGVSLDGKDDLVATVLVDLSRAATIESSTHLAQSMLAVLDDVGELHKSSVERAGFAVLKSLDMPSVLVESAFISNPREELRLRSSRFQWKLARALERGVSDYIEEFMPGRRIMVSAHEYVVRRGDTLSAIAQEYNVSVKQLRKLNDLNGDIIAIGSRLVIP</sequence>
<dbReference type="HOGENOM" id="CLU_014322_2_3_6"/>
<dbReference type="GO" id="GO:0030288">
    <property type="term" value="C:outer membrane-bounded periplasmic space"/>
    <property type="evidence" value="ECO:0007669"/>
    <property type="project" value="TreeGrafter"/>
</dbReference>
<dbReference type="EC" id="3.5.1.28" evidence="2"/>
<dbReference type="InterPro" id="IPR018392">
    <property type="entry name" value="LysM"/>
</dbReference>
<dbReference type="InterPro" id="IPR002508">
    <property type="entry name" value="MurNAc-LAA_cat"/>
</dbReference>
<evidence type="ECO:0000259" key="4">
    <source>
        <dbReference type="PROSITE" id="PS51782"/>
    </source>
</evidence>
<dbReference type="SUPFAM" id="SSF53187">
    <property type="entry name" value="Zn-dependent exopeptidases"/>
    <property type="match status" value="1"/>
</dbReference>
<evidence type="ECO:0000256" key="2">
    <source>
        <dbReference type="ARBA" id="ARBA00011901"/>
    </source>
</evidence>
<accession>A4BLP1</accession>
<gene>
    <name evidence="5" type="ORF">NB231_15453</name>
</gene>
<evidence type="ECO:0000313" key="5">
    <source>
        <dbReference type="EMBL" id="EAR23229.1"/>
    </source>
</evidence>
<keyword evidence="3" id="KW-0378">Hydrolase</keyword>
<dbReference type="SMART" id="SM00257">
    <property type="entry name" value="LysM"/>
    <property type="match status" value="1"/>
</dbReference>
<dbReference type="STRING" id="314278.NB231_15453"/>
<evidence type="ECO:0000256" key="1">
    <source>
        <dbReference type="ARBA" id="ARBA00001561"/>
    </source>
</evidence>
<dbReference type="Proteomes" id="UP000003374">
    <property type="component" value="Unassembled WGS sequence"/>
</dbReference>
<reference evidence="5 6" key="1">
    <citation type="submission" date="2006-02" db="EMBL/GenBank/DDBJ databases">
        <authorList>
            <person name="Waterbury J."/>
            <person name="Ferriera S."/>
            <person name="Johnson J."/>
            <person name="Kravitz S."/>
            <person name="Halpern A."/>
            <person name="Remington K."/>
            <person name="Beeson K."/>
            <person name="Tran B."/>
            <person name="Rogers Y.-H."/>
            <person name="Friedman R."/>
            <person name="Venter J.C."/>
        </authorList>
    </citation>
    <scope>NUCLEOTIDE SEQUENCE [LARGE SCALE GENOMIC DNA]</scope>
    <source>
        <strain evidence="5 6">Nb-231</strain>
    </source>
</reference>
<proteinExistence type="predicted"/>
<dbReference type="InterPro" id="IPR050695">
    <property type="entry name" value="N-acetylmuramoyl_amidase_3"/>
</dbReference>
<dbReference type="PANTHER" id="PTHR30404:SF0">
    <property type="entry name" value="N-ACETYLMURAMOYL-L-ALANINE AMIDASE AMIC"/>
    <property type="match status" value="1"/>
</dbReference>
<dbReference type="PROSITE" id="PS51782">
    <property type="entry name" value="LYSM"/>
    <property type="match status" value="1"/>
</dbReference>
<evidence type="ECO:0000256" key="3">
    <source>
        <dbReference type="ARBA" id="ARBA00022801"/>
    </source>
</evidence>
<comment type="catalytic activity">
    <reaction evidence="1">
        <text>Hydrolyzes the link between N-acetylmuramoyl residues and L-amino acid residues in certain cell-wall glycopeptides.</text>
        <dbReference type="EC" id="3.5.1.28"/>
    </reaction>
</comment>
<dbReference type="AlphaFoldDB" id="A4BLP1"/>
<dbReference type="SUPFAM" id="SSF54106">
    <property type="entry name" value="LysM domain"/>
    <property type="match status" value="1"/>
</dbReference>
<dbReference type="Gene3D" id="2.60.40.3500">
    <property type="match status" value="1"/>
</dbReference>
<feature type="domain" description="LysM" evidence="4">
    <location>
        <begin position="380"/>
        <end position="423"/>
    </location>
</feature>
<name>A4BLP1_9GAMM</name>
<dbReference type="OrthoDB" id="9806267at2"/>
<dbReference type="Pfam" id="PF01520">
    <property type="entry name" value="Amidase_3"/>
    <property type="match status" value="1"/>
</dbReference>
<dbReference type="InterPro" id="IPR021731">
    <property type="entry name" value="AMIN_dom"/>
</dbReference>
<dbReference type="CDD" id="cd02696">
    <property type="entry name" value="MurNAc-LAA"/>
    <property type="match status" value="1"/>
</dbReference>
<protein>
    <recommendedName>
        <fullName evidence="2">N-acetylmuramoyl-L-alanine amidase</fullName>
        <ecNumber evidence="2">3.5.1.28</ecNumber>
    </recommendedName>
</protein>
<comment type="caution">
    <text evidence="5">The sequence shown here is derived from an EMBL/GenBank/DDBJ whole genome shotgun (WGS) entry which is preliminary data.</text>
</comment>
<dbReference type="Pfam" id="PF01476">
    <property type="entry name" value="LysM"/>
    <property type="match status" value="1"/>
</dbReference>
<dbReference type="RefSeq" id="WP_005004286.1">
    <property type="nucleotide sequence ID" value="NZ_CH672427.1"/>
</dbReference>
<dbReference type="GO" id="GO:0009253">
    <property type="term" value="P:peptidoglycan catabolic process"/>
    <property type="evidence" value="ECO:0007669"/>
    <property type="project" value="InterPro"/>
</dbReference>
<dbReference type="SMART" id="SM00646">
    <property type="entry name" value="Ami_3"/>
    <property type="match status" value="1"/>
</dbReference>
<dbReference type="Pfam" id="PF11741">
    <property type="entry name" value="AMIN"/>
    <property type="match status" value="1"/>
</dbReference>
<dbReference type="GO" id="GO:0008745">
    <property type="term" value="F:N-acetylmuramoyl-L-alanine amidase activity"/>
    <property type="evidence" value="ECO:0007669"/>
    <property type="project" value="UniProtKB-EC"/>
</dbReference>